<protein>
    <submittedName>
        <fullName evidence="2">IPT/TIG domain-containing protein</fullName>
    </submittedName>
</protein>
<name>A0A1I2FH36_9BACT</name>
<dbReference type="PANTHER" id="PTHR13833">
    <property type="match status" value="1"/>
</dbReference>
<evidence type="ECO:0000259" key="1">
    <source>
        <dbReference type="SMART" id="SM00429"/>
    </source>
</evidence>
<proteinExistence type="predicted"/>
<dbReference type="SUPFAM" id="SSF101898">
    <property type="entry name" value="NHL repeat"/>
    <property type="match status" value="1"/>
</dbReference>
<keyword evidence="3" id="KW-1185">Reference proteome</keyword>
<dbReference type="AlphaFoldDB" id="A0A1I2FH36"/>
<organism evidence="2 3">
    <name type="scientific">Thermophagus xiamenensis</name>
    <dbReference type="NCBI Taxonomy" id="385682"/>
    <lineage>
        <taxon>Bacteria</taxon>
        <taxon>Pseudomonadati</taxon>
        <taxon>Bacteroidota</taxon>
        <taxon>Bacteroidia</taxon>
        <taxon>Marinilabiliales</taxon>
        <taxon>Marinilabiliaceae</taxon>
        <taxon>Thermophagus</taxon>
    </lineage>
</organism>
<dbReference type="Proteomes" id="UP000181976">
    <property type="component" value="Unassembled WGS sequence"/>
</dbReference>
<dbReference type="InParanoid" id="A0A1I2FH36"/>
<dbReference type="PANTHER" id="PTHR13833:SF71">
    <property type="entry name" value="NHL DOMAIN-CONTAINING PROTEIN"/>
    <property type="match status" value="1"/>
</dbReference>
<sequence length="448" mass="49714">MKTSVLNRAKRWGDTAYPPIESFKKMLLLTLVSIFIAFQFISCDDDEPPSIVDHDPSLPVKLESFMPDSGGIRTKFIVKGSNFGSDISKVKVLFSEDEKEATILGVDNETIYCLVPKQAGGDNVVNVVVEDDTIAFDNTFHYIVRENVSTITGVRGDNSLVDGSLSEARFNYLYGVAAVAGGDIIVAEMYAGNIRYIAVEDNRVTTLLTNFFTAMPAVTKDRTKVFFVGKQRPHKIYLLDQENLWEPELFVSSIPGFNGDIWSAAFDDTEEWLYFFDSTGKFGRLEMNNPSNVEVLAENIPRGNGTHNCLAYSPYHDCFFYTIYTTQAVYRLSKDGSEYELWIGGNGQGVSTGHRTEAAQLYYPGGLTVDEDGNIYVVNIDGNTIVKCDRKSDFVSLLAGVPLTMGHKDGPPLEAQFYLPFGISIDEDGNFIICECWGSGVVRKLAIE</sequence>
<dbReference type="eggNOG" id="COG3391">
    <property type="taxonomic scope" value="Bacteria"/>
</dbReference>
<reference evidence="2 3" key="1">
    <citation type="submission" date="2016-10" db="EMBL/GenBank/DDBJ databases">
        <authorList>
            <person name="de Groot N.N."/>
        </authorList>
    </citation>
    <scope>NUCLEOTIDE SEQUENCE [LARGE SCALE GENOMIC DNA]</scope>
    <source>
        <strain evidence="2 3">DSM 19012</strain>
    </source>
</reference>
<dbReference type="RefSeq" id="WP_010527655.1">
    <property type="nucleotide sequence ID" value="NZ_AFSL01000057.1"/>
</dbReference>
<dbReference type="SUPFAM" id="SSF81296">
    <property type="entry name" value="E set domains"/>
    <property type="match status" value="1"/>
</dbReference>
<dbReference type="InterPro" id="IPR002909">
    <property type="entry name" value="IPT_dom"/>
</dbReference>
<dbReference type="InterPro" id="IPR014756">
    <property type="entry name" value="Ig_E-set"/>
</dbReference>
<dbReference type="CDD" id="cd00603">
    <property type="entry name" value="IPT_PCSR"/>
    <property type="match status" value="1"/>
</dbReference>
<dbReference type="SMART" id="SM00429">
    <property type="entry name" value="IPT"/>
    <property type="match status" value="1"/>
</dbReference>
<dbReference type="EMBL" id="FONA01000029">
    <property type="protein sequence ID" value="SFF03920.1"/>
    <property type="molecule type" value="Genomic_DNA"/>
</dbReference>
<accession>A0A1I2FH36</accession>
<dbReference type="InterPro" id="IPR011042">
    <property type="entry name" value="6-blade_b-propeller_TolB-like"/>
</dbReference>
<dbReference type="Gene3D" id="2.120.10.30">
    <property type="entry name" value="TolB, C-terminal domain"/>
    <property type="match status" value="1"/>
</dbReference>
<dbReference type="InterPro" id="IPR013783">
    <property type="entry name" value="Ig-like_fold"/>
</dbReference>
<dbReference type="STRING" id="385682.SAMN05444380_1291"/>
<dbReference type="Gene3D" id="2.60.40.10">
    <property type="entry name" value="Immunoglobulins"/>
    <property type="match status" value="1"/>
</dbReference>
<evidence type="ECO:0000313" key="3">
    <source>
        <dbReference type="Proteomes" id="UP000181976"/>
    </source>
</evidence>
<dbReference type="Pfam" id="PF01833">
    <property type="entry name" value="TIG"/>
    <property type="match status" value="1"/>
</dbReference>
<feature type="domain" description="IPT/TIG" evidence="1">
    <location>
        <begin position="48"/>
        <end position="143"/>
    </location>
</feature>
<gene>
    <name evidence="2" type="ORF">SAMN05444380_1291</name>
</gene>
<evidence type="ECO:0000313" key="2">
    <source>
        <dbReference type="EMBL" id="SFF03920.1"/>
    </source>
</evidence>